<evidence type="ECO:0000259" key="7">
    <source>
        <dbReference type="PROSITE" id="PS50052"/>
    </source>
</evidence>
<reference evidence="8" key="1">
    <citation type="submission" date="2018-07" db="EMBL/GenBank/DDBJ databases">
        <authorList>
            <person name="Quirk P.G."/>
            <person name="Krulwich T.A."/>
        </authorList>
    </citation>
    <scope>NUCLEOTIDE SEQUENCE</scope>
</reference>
<dbReference type="EMBL" id="UIDG01000103">
    <property type="protein sequence ID" value="SUS05375.1"/>
    <property type="molecule type" value="Genomic_DNA"/>
</dbReference>
<keyword evidence="6" id="KW-0067">ATP-binding</keyword>
<dbReference type="GO" id="GO:0004385">
    <property type="term" value="F:GMP kinase activity"/>
    <property type="evidence" value="ECO:0007669"/>
    <property type="project" value="UniProtKB-EC"/>
</dbReference>
<dbReference type="PANTHER" id="PTHR23117:SF13">
    <property type="entry name" value="GUANYLATE KINASE"/>
    <property type="match status" value="1"/>
</dbReference>
<dbReference type="CDD" id="cd00071">
    <property type="entry name" value="GMPK"/>
    <property type="match status" value="1"/>
</dbReference>
<feature type="domain" description="Guanylate kinase-like" evidence="7">
    <location>
        <begin position="16"/>
        <end position="195"/>
    </location>
</feature>
<evidence type="ECO:0000256" key="3">
    <source>
        <dbReference type="ARBA" id="ARBA00022679"/>
    </source>
</evidence>
<dbReference type="SUPFAM" id="SSF52540">
    <property type="entry name" value="P-loop containing nucleoside triphosphate hydrolases"/>
    <property type="match status" value="1"/>
</dbReference>
<protein>
    <recommendedName>
        <fullName evidence="2">guanylate kinase</fullName>
        <ecNumber evidence="2">2.7.4.8</ecNumber>
    </recommendedName>
</protein>
<dbReference type="NCBIfam" id="TIGR03263">
    <property type="entry name" value="guanyl_kin"/>
    <property type="match status" value="1"/>
</dbReference>
<evidence type="ECO:0000256" key="6">
    <source>
        <dbReference type="ARBA" id="ARBA00022840"/>
    </source>
</evidence>
<dbReference type="InterPro" id="IPR008145">
    <property type="entry name" value="GK/Ca_channel_bsu"/>
</dbReference>
<dbReference type="PANTHER" id="PTHR23117">
    <property type="entry name" value="GUANYLATE KINASE-RELATED"/>
    <property type="match status" value="1"/>
</dbReference>
<evidence type="ECO:0000256" key="2">
    <source>
        <dbReference type="ARBA" id="ARBA00012961"/>
    </source>
</evidence>
<dbReference type="SMART" id="SM00072">
    <property type="entry name" value="GuKc"/>
    <property type="match status" value="1"/>
</dbReference>
<dbReference type="InterPro" id="IPR027417">
    <property type="entry name" value="P-loop_NTPase"/>
</dbReference>
<dbReference type="FunFam" id="3.30.63.10:FF:000002">
    <property type="entry name" value="Guanylate kinase 1"/>
    <property type="match status" value="1"/>
</dbReference>
<dbReference type="PROSITE" id="PS50052">
    <property type="entry name" value="GUANYLATE_KINASE_2"/>
    <property type="match status" value="1"/>
</dbReference>
<accession>A0A380TD25</accession>
<name>A0A380TD25_9ZZZZ</name>
<dbReference type="InterPro" id="IPR008144">
    <property type="entry name" value="Guanylate_kin-like_dom"/>
</dbReference>
<keyword evidence="3 8" id="KW-0808">Transferase</keyword>
<comment type="similarity">
    <text evidence="1">Belongs to the guanylate kinase family.</text>
</comment>
<dbReference type="InterPro" id="IPR017665">
    <property type="entry name" value="Guanylate_kinase"/>
</dbReference>
<dbReference type="Pfam" id="PF00625">
    <property type="entry name" value="Guanylate_kin"/>
    <property type="match status" value="1"/>
</dbReference>
<keyword evidence="5 8" id="KW-0418">Kinase</keyword>
<dbReference type="GO" id="GO:0005829">
    <property type="term" value="C:cytosol"/>
    <property type="evidence" value="ECO:0007669"/>
    <property type="project" value="TreeGrafter"/>
</dbReference>
<evidence type="ECO:0000256" key="1">
    <source>
        <dbReference type="ARBA" id="ARBA00005790"/>
    </source>
</evidence>
<evidence type="ECO:0000313" key="8">
    <source>
        <dbReference type="EMBL" id="SUS05375.1"/>
    </source>
</evidence>
<dbReference type="EC" id="2.7.4.8" evidence="2"/>
<keyword evidence="4" id="KW-0547">Nucleotide-binding</keyword>
<dbReference type="Gene3D" id="3.30.63.10">
    <property type="entry name" value="Guanylate Kinase phosphate binding domain"/>
    <property type="match status" value="1"/>
</dbReference>
<dbReference type="AlphaFoldDB" id="A0A380TD25"/>
<proteinExistence type="inferred from homology"/>
<dbReference type="HAMAP" id="MF_00328">
    <property type="entry name" value="Guanylate_kinase"/>
    <property type="match status" value="1"/>
</dbReference>
<gene>
    <name evidence="8" type="primary">gmk</name>
    <name evidence="8" type="ORF">DF3PB_1910002</name>
</gene>
<dbReference type="GO" id="GO:0005524">
    <property type="term" value="F:ATP binding"/>
    <property type="evidence" value="ECO:0007669"/>
    <property type="project" value="UniProtKB-KW"/>
</dbReference>
<evidence type="ECO:0000256" key="4">
    <source>
        <dbReference type="ARBA" id="ARBA00022741"/>
    </source>
</evidence>
<dbReference type="Gene3D" id="3.40.50.300">
    <property type="entry name" value="P-loop containing nucleotide triphosphate hydrolases"/>
    <property type="match status" value="1"/>
</dbReference>
<evidence type="ECO:0000256" key="5">
    <source>
        <dbReference type="ARBA" id="ARBA00022777"/>
    </source>
</evidence>
<organism evidence="8">
    <name type="scientific">metagenome</name>
    <dbReference type="NCBI Taxonomy" id="256318"/>
    <lineage>
        <taxon>unclassified sequences</taxon>
        <taxon>metagenomes</taxon>
    </lineage>
</organism>
<sequence>MSEAAATEGSAIARRGLMLVLSSPSGAGKSSIAHGLLAADAGLQMSVSVTTRPPRPGEIDGRDYSFASVEAFAALADSGRLLEHAVVFGNRYGTPREPVEAALAAGSDVLFDVDWQGAQQLRASAGDDVVSVFILPPSQTELERRLRGRGQDSDDVVRARMARASAEMSHWGEYDYVVVNRELSAATAAVRAILAAARLRRRRQVGLAAFVATVSGT</sequence>